<evidence type="ECO:0000313" key="5">
    <source>
        <dbReference type="Proteomes" id="UP001303647"/>
    </source>
</evidence>
<dbReference type="PANTHER" id="PTHR46910:SF5">
    <property type="entry name" value="ZN(II)2CYS6 TRANSCRIPTION FACTOR (EUROFUNG)"/>
    <property type="match status" value="1"/>
</dbReference>
<accession>A0AAN7CKG4</accession>
<name>A0AAN7CKG4_9PEZI</name>
<comment type="caution">
    <text evidence="4">The sequence shown here is derived from an EMBL/GenBank/DDBJ whole genome shotgun (WGS) entry which is preliminary data.</text>
</comment>
<organism evidence="4 5">
    <name type="scientific">Corynascus novoguineensis</name>
    <dbReference type="NCBI Taxonomy" id="1126955"/>
    <lineage>
        <taxon>Eukaryota</taxon>
        <taxon>Fungi</taxon>
        <taxon>Dikarya</taxon>
        <taxon>Ascomycota</taxon>
        <taxon>Pezizomycotina</taxon>
        <taxon>Sordariomycetes</taxon>
        <taxon>Sordariomycetidae</taxon>
        <taxon>Sordariales</taxon>
        <taxon>Chaetomiaceae</taxon>
        <taxon>Corynascus</taxon>
    </lineage>
</organism>
<dbReference type="Pfam" id="PF04082">
    <property type="entry name" value="Fungal_trans"/>
    <property type="match status" value="1"/>
</dbReference>
<dbReference type="GO" id="GO:0003700">
    <property type="term" value="F:DNA-binding transcription factor activity"/>
    <property type="evidence" value="ECO:0007669"/>
    <property type="project" value="InterPro"/>
</dbReference>
<dbReference type="CDD" id="cd12148">
    <property type="entry name" value="fungal_TF_MHR"/>
    <property type="match status" value="1"/>
</dbReference>
<dbReference type="InterPro" id="IPR007219">
    <property type="entry name" value="XnlR_reg_dom"/>
</dbReference>
<dbReference type="Proteomes" id="UP001303647">
    <property type="component" value="Unassembled WGS sequence"/>
</dbReference>
<gene>
    <name evidence="4" type="ORF">C7999DRAFT_17973</name>
</gene>
<evidence type="ECO:0000256" key="1">
    <source>
        <dbReference type="ARBA" id="ARBA00023242"/>
    </source>
</evidence>
<reference evidence="4" key="2">
    <citation type="submission" date="2023-05" db="EMBL/GenBank/DDBJ databases">
        <authorList>
            <consortium name="Lawrence Berkeley National Laboratory"/>
            <person name="Steindorff A."/>
            <person name="Hensen N."/>
            <person name="Bonometti L."/>
            <person name="Westerberg I."/>
            <person name="Brannstrom I.O."/>
            <person name="Guillou S."/>
            <person name="Cros-Aarteil S."/>
            <person name="Calhoun S."/>
            <person name="Haridas S."/>
            <person name="Kuo A."/>
            <person name="Mondo S."/>
            <person name="Pangilinan J."/>
            <person name="Riley R."/>
            <person name="Labutti K."/>
            <person name="Andreopoulos B."/>
            <person name="Lipzen A."/>
            <person name="Chen C."/>
            <person name="Yanf M."/>
            <person name="Daum C."/>
            <person name="Ng V."/>
            <person name="Clum A."/>
            <person name="Ohm R."/>
            <person name="Martin F."/>
            <person name="Silar P."/>
            <person name="Natvig D."/>
            <person name="Lalanne C."/>
            <person name="Gautier V."/>
            <person name="Ament-Velasquez S.L."/>
            <person name="Kruys A."/>
            <person name="Hutchinson M.I."/>
            <person name="Powell A.J."/>
            <person name="Barry K."/>
            <person name="Miller A.N."/>
            <person name="Grigoriev I.V."/>
            <person name="Debuchy R."/>
            <person name="Gladieux P."/>
            <person name="Thoren M.H."/>
            <person name="Johannesson H."/>
        </authorList>
    </citation>
    <scope>NUCLEOTIDE SEQUENCE</scope>
    <source>
        <strain evidence="4">CBS 359.72</strain>
    </source>
</reference>
<keyword evidence="2" id="KW-1133">Transmembrane helix</keyword>
<feature type="transmembrane region" description="Helical" evidence="2">
    <location>
        <begin position="410"/>
        <end position="431"/>
    </location>
</feature>
<keyword evidence="2" id="KW-0472">Membrane</keyword>
<reference evidence="4" key="1">
    <citation type="journal article" date="2023" name="Mol. Phylogenet. Evol.">
        <title>Genome-scale phylogeny and comparative genomics of the fungal order Sordariales.</title>
        <authorList>
            <person name="Hensen N."/>
            <person name="Bonometti L."/>
            <person name="Westerberg I."/>
            <person name="Brannstrom I.O."/>
            <person name="Guillou S."/>
            <person name="Cros-Aarteil S."/>
            <person name="Calhoun S."/>
            <person name="Haridas S."/>
            <person name="Kuo A."/>
            <person name="Mondo S."/>
            <person name="Pangilinan J."/>
            <person name="Riley R."/>
            <person name="LaButti K."/>
            <person name="Andreopoulos B."/>
            <person name="Lipzen A."/>
            <person name="Chen C."/>
            <person name="Yan M."/>
            <person name="Daum C."/>
            <person name="Ng V."/>
            <person name="Clum A."/>
            <person name="Steindorff A."/>
            <person name="Ohm R.A."/>
            <person name="Martin F."/>
            <person name="Silar P."/>
            <person name="Natvig D.O."/>
            <person name="Lalanne C."/>
            <person name="Gautier V."/>
            <person name="Ament-Velasquez S.L."/>
            <person name="Kruys A."/>
            <person name="Hutchinson M.I."/>
            <person name="Powell A.J."/>
            <person name="Barry K."/>
            <person name="Miller A.N."/>
            <person name="Grigoriev I.V."/>
            <person name="Debuchy R."/>
            <person name="Gladieux P."/>
            <person name="Hiltunen Thoren M."/>
            <person name="Johannesson H."/>
        </authorList>
    </citation>
    <scope>NUCLEOTIDE SEQUENCE</scope>
    <source>
        <strain evidence="4">CBS 359.72</strain>
    </source>
</reference>
<evidence type="ECO:0000256" key="2">
    <source>
        <dbReference type="SAM" id="Phobius"/>
    </source>
</evidence>
<keyword evidence="5" id="KW-1185">Reference proteome</keyword>
<proteinExistence type="predicted"/>
<keyword evidence="2" id="KW-0812">Transmembrane</keyword>
<keyword evidence="1" id="KW-0539">Nucleus</keyword>
<dbReference type="GO" id="GO:0008270">
    <property type="term" value="F:zinc ion binding"/>
    <property type="evidence" value="ECO:0007669"/>
    <property type="project" value="InterPro"/>
</dbReference>
<feature type="domain" description="Xylanolytic transcriptional activator regulatory" evidence="3">
    <location>
        <begin position="196"/>
        <end position="269"/>
    </location>
</feature>
<evidence type="ECO:0000259" key="3">
    <source>
        <dbReference type="SMART" id="SM00906"/>
    </source>
</evidence>
<dbReference type="EMBL" id="MU857787">
    <property type="protein sequence ID" value="KAK4243720.1"/>
    <property type="molecule type" value="Genomic_DNA"/>
</dbReference>
<dbReference type="InterPro" id="IPR050987">
    <property type="entry name" value="AtrR-like"/>
</dbReference>
<dbReference type="GO" id="GO:0003677">
    <property type="term" value="F:DNA binding"/>
    <property type="evidence" value="ECO:0007669"/>
    <property type="project" value="InterPro"/>
</dbReference>
<sequence length="571" mass="63953">MVEGESSLTAHSVFANKLLQKVASTDTRPEMLERIEALHNVVESMEKQPAAREMLYPHAKPVRPVTLEGCDLPPIEKTLQLLKAVKAQPRLGAAWMFEIFQMDHFPETCLAVYMADEYNPTDFIIVNTGLHFLFSGYAHYYPDREEELRGLARVCGVNTETALSSLPLHLPANDDVIVALLFGVFYTIEIGKPSLSWILSSKASEMCQSLGYHRIGTYTNASQAEAACRQFLFWVVYSLDKSLSLRLGRSSTIQDSDVTITVPCDDGPRQSPIVSFLRIWVIESRIQGQIYELLYCPEAIGQSEVVRKSRAQLLLSRLDELETLVQEVLAKWGKVLQETISRDMNEYFVTSEEILRLSTRTLIHRAVPNPPGSLTTFSTECIQTARETLARHQDCMGVMEKTTAGLFSTYMNWTILFAPFVPFIVVFCQVIETRDKGDLARLEAFVNSLLPHPAVSEAVDKLRRLFQALYSVASQVVESQTGTGKDGQQSSTVDTCLAALGFPSQLGPSSQESEYEAGVASYASDPAFQRGVNPMIWMGNGTELEDWFYNNQQMMDILEGNFPEDTRWIGS</sequence>
<dbReference type="PANTHER" id="PTHR46910">
    <property type="entry name" value="TRANSCRIPTION FACTOR PDR1"/>
    <property type="match status" value="1"/>
</dbReference>
<dbReference type="GO" id="GO:0006351">
    <property type="term" value="P:DNA-templated transcription"/>
    <property type="evidence" value="ECO:0007669"/>
    <property type="project" value="InterPro"/>
</dbReference>
<evidence type="ECO:0000313" key="4">
    <source>
        <dbReference type="EMBL" id="KAK4243720.1"/>
    </source>
</evidence>
<dbReference type="AlphaFoldDB" id="A0AAN7CKG4"/>
<protein>
    <submittedName>
        <fullName evidence="4">Fungal-specific transcription factor-like protein</fullName>
    </submittedName>
</protein>
<dbReference type="SMART" id="SM00906">
    <property type="entry name" value="Fungal_trans"/>
    <property type="match status" value="1"/>
</dbReference>